<name>A0ACC2VNX5_9TREE</name>
<organism evidence="1 2">
    <name type="scientific">Naganishia cerealis</name>
    <dbReference type="NCBI Taxonomy" id="610337"/>
    <lineage>
        <taxon>Eukaryota</taxon>
        <taxon>Fungi</taxon>
        <taxon>Dikarya</taxon>
        <taxon>Basidiomycota</taxon>
        <taxon>Agaricomycotina</taxon>
        <taxon>Tremellomycetes</taxon>
        <taxon>Filobasidiales</taxon>
        <taxon>Filobasidiaceae</taxon>
        <taxon>Naganishia</taxon>
    </lineage>
</organism>
<reference evidence="1" key="1">
    <citation type="submission" date="2023-04" db="EMBL/GenBank/DDBJ databases">
        <title>Draft Genome sequencing of Naganishia species isolated from polar environments using Oxford Nanopore Technology.</title>
        <authorList>
            <person name="Leo P."/>
            <person name="Venkateswaran K."/>
        </authorList>
    </citation>
    <scope>NUCLEOTIDE SEQUENCE</scope>
    <source>
        <strain evidence="1">MNA-CCFEE 5261</strain>
    </source>
</reference>
<sequence>MQLAVHEDDADVLLQQKNKLDDKVLDKYRVAGKVVQSGLKYIINLINDSYHLGTNKPLSSQEICYLGDSYLARLLAKVYNNDVKEKGIATPVTVEVNDIVGGFSPEIDDETPYIFSVGDIVTVSLGVQIDGYTANVSHTIVIYPQGHQVDSKPAPEGPLVGANADAICAAHIATESLVALLGLAMSPEKVPTVLGTESGKITGSQIRLLVDTIAAQYNCVVVPDSKVRRIRRFLAGQAEGIVAEKDFKGVVWTERDQELGLLKNANATGDLVLAEKSKAPTATTTSVIPTDDFVVFAGEVYSIDIRMCSIGSFEEPGIITLDEIDQFTGKNNQENQFSTRPTIHIRDYAVHHQLRLKSSRKLLGQIDKRFTVYPFKLSYVSDSFPFVDGDVETHLEGAKKEVQQLKLGLSELSNRRLVRSRPVQVARFVPLEKILLTDNTTGRHGIDAEKPVLPGLEVPLPKLGISSLKLKSLLKHSKSVPVARESCTIVLNEVNNDVIRLSGSGAANPSWVHSQYQLTGAMADTVNQLSTMMKDKRFGINIKETRPYREGKEEMDMN</sequence>
<comment type="caution">
    <text evidence="1">The sequence shown here is derived from an EMBL/GenBank/DDBJ whole genome shotgun (WGS) entry which is preliminary data.</text>
</comment>
<protein>
    <submittedName>
        <fullName evidence="1">Uncharacterized protein</fullName>
    </submittedName>
</protein>
<evidence type="ECO:0000313" key="1">
    <source>
        <dbReference type="EMBL" id="KAJ9100790.1"/>
    </source>
</evidence>
<evidence type="ECO:0000313" key="2">
    <source>
        <dbReference type="Proteomes" id="UP001241377"/>
    </source>
</evidence>
<dbReference type="Proteomes" id="UP001241377">
    <property type="component" value="Unassembled WGS sequence"/>
</dbReference>
<keyword evidence="2" id="KW-1185">Reference proteome</keyword>
<proteinExistence type="predicted"/>
<accession>A0ACC2VNX5</accession>
<gene>
    <name evidence="1" type="ORF">QFC19_005392</name>
</gene>
<dbReference type="EMBL" id="JASBWR010000061">
    <property type="protein sequence ID" value="KAJ9100790.1"/>
    <property type="molecule type" value="Genomic_DNA"/>
</dbReference>